<dbReference type="RefSeq" id="WP_138002197.1">
    <property type="nucleotide sequence ID" value="NZ_QGQD01000036.1"/>
</dbReference>
<protein>
    <submittedName>
        <fullName evidence="1">Putative metal-binding protein</fullName>
    </submittedName>
</protein>
<dbReference type="STRING" id="180332.GCA_000797495_04712"/>
<proteinExistence type="predicted"/>
<sequence length="194" mass="22417">MNYTTEQLSNRITVQEYLRDYVDIPKFLECCKACPDYGKKWSCPPYDFDVKDYWNKFNYLYVIGTRIIIPEEETKCSHTEETLKGFLKNELSSEKKKLSIMMHSLEDKYPGSKSLSAGNCDYCKECLRLKEEPCCKPGQMRYSIESLGGDVGKTTKDLLGLELKWMTEGRMPEHFILVNGLLTTEDLGEKINVS</sequence>
<keyword evidence="2" id="KW-1185">Reference proteome</keyword>
<evidence type="ECO:0000313" key="1">
    <source>
        <dbReference type="EMBL" id="TLD01594.1"/>
    </source>
</evidence>
<dbReference type="InterPro" id="IPR019271">
    <property type="entry name" value="DUF2284_metal-binding"/>
</dbReference>
<accession>A0A4U8QAT9</accession>
<dbReference type="Pfam" id="PF10050">
    <property type="entry name" value="DUF2284"/>
    <property type="match status" value="1"/>
</dbReference>
<dbReference type="AlphaFoldDB" id="A0A4U8QAT9"/>
<reference evidence="1 2" key="1">
    <citation type="journal article" date="2019" name="Anaerobe">
        <title>Detection of Robinsoniella peoriensis in multiple bone samples of a trauma patient.</title>
        <authorList>
            <person name="Schrottner P."/>
            <person name="Hartwich K."/>
            <person name="Bunk B."/>
            <person name="Schober I."/>
            <person name="Helbig S."/>
            <person name="Rudolph W.W."/>
            <person name="Gunzer F."/>
        </authorList>
    </citation>
    <scope>NUCLEOTIDE SEQUENCE [LARGE SCALE GENOMIC DNA]</scope>
    <source>
        <strain evidence="1 2">DSM 106044</strain>
    </source>
</reference>
<organism evidence="1 2">
    <name type="scientific">Robinsoniella peoriensis</name>
    <dbReference type="NCBI Taxonomy" id="180332"/>
    <lineage>
        <taxon>Bacteria</taxon>
        <taxon>Bacillati</taxon>
        <taxon>Bacillota</taxon>
        <taxon>Clostridia</taxon>
        <taxon>Lachnospirales</taxon>
        <taxon>Lachnospiraceae</taxon>
        <taxon>Robinsoniella</taxon>
    </lineage>
</organism>
<dbReference type="EMBL" id="QGQD01000036">
    <property type="protein sequence ID" value="TLD01594.1"/>
    <property type="molecule type" value="Genomic_DNA"/>
</dbReference>
<evidence type="ECO:0000313" key="2">
    <source>
        <dbReference type="Proteomes" id="UP000306509"/>
    </source>
</evidence>
<comment type="caution">
    <text evidence="1">The sequence shown here is derived from an EMBL/GenBank/DDBJ whole genome shotgun (WGS) entry which is preliminary data.</text>
</comment>
<gene>
    <name evidence="1" type="ORF">DSM106044_01575</name>
</gene>
<name>A0A4U8QAT9_9FIRM</name>
<dbReference type="Proteomes" id="UP000306509">
    <property type="component" value="Unassembled WGS sequence"/>
</dbReference>